<sequence>MIANIGRGHTGAPFAHAGYNPGMPRSSSRQVLRAWIALVAFVFSLFAPSLSHAFAPQAFTMQSEICTAAGMVMLPVADNPGQDAGAVPGMTHCDVCCSHQAPVLLPPPPALPLLLVRARDTYPTLFYQSPSPQFAWTPAQSRAPPASFV</sequence>
<protein>
    <recommendedName>
        <fullName evidence="4">DUF2946 domain-containing protein</fullName>
    </recommendedName>
</protein>
<evidence type="ECO:0000313" key="3">
    <source>
        <dbReference type="Proteomes" id="UP000198639"/>
    </source>
</evidence>
<dbReference type="InterPro" id="IPR021333">
    <property type="entry name" value="DUF2946"/>
</dbReference>
<evidence type="ECO:0000313" key="2">
    <source>
        <dbReference type="EMBL" id="SFD59486.1"/>
    </source>
</evidence>
<organism evidence="2 3">
    <name type="scientific">Massilia yuzhufengensis</name>
    <dbReference type="NCBI Taxonomy" id="1164594"/>
    <lineage>
        <taxon>Bacteria</taxon>
        <taxon>Pseudomonadati</taxon>
        <taxon>Pseudomonadota</taxon>
        <taxon>Betaproteobacteria</taxon>
        <taxon>Burkholderiales</taxon>
        <taxon>Oxalobacteraceae</taxon>
        <taxon>Telluria group</taxon>
        <taxon>Massilia</taxon>
    </lineage>
</organism>
<reference evidence="3" key="1">
    <citation type="submission" date="2016-10" db="EMBL/GenBank/DDBJ databases">
        <authorList>
            <person name="Varghese N."/>
            <person name="Submissions S."/>
        </authorList>
    </citation>
    <scope>NUCLEOTIDE SEQUENCE [LARGE SCALE GENOMIC DNA]</scope>
    <source>
        <strain evidence="3">CGMCC 1.12041</strain>
    </source>
</reference>
<proteinExistence type="predicted"/>
<evidence type="ECO:0000256" key="1">
    <source>
        <dbReference type="SAM" id="Phobius"/>
    </source>
</evidence>
<name>A0A1I1TLD3_9BURK</name>
<dbReference type="STRING" id="1164594.SAMN05216204_12951"/>
<keyword evidence="3" id="KW-1185">Reference proteome</keyword>
<dbReference type="EMBL" id="FOLD01000029">
    <property type="protein sequence ID" value="SFD59486.1"/>
    <property type="molecule type" value="Genomic_DNA"/>
</dbReference>
<accession>A0A1I1TLD3</accession>
<dbReference type="Proteomes" id="UP000198639">
    <property type="component" value="Unassembled WGS sequence"/>
</dbReference>
<keyword evidence="1" id="KW-1133">Transmembrane helix</keyword>
<dbReference type="Pfam" id="PF11162">
    <property type="entry name" value="DUF2946"/>
    <property type="match status" value="1"/>
</dbReference>
<feature type="transmembrane region" description="Helical" evidence="1">
    <location>
        <begin position="34"/>
        <end position="55"/>
    </location>
</feature>
<keyword evidence="1" id="KW-0472">Membrane</keyword>
<gene>
    <name evidence="2" type="ORF">SAMN05216204_12951</name>
</gene>
<keyword evidence="1" id="KW-0812">Transmembrane</keyword>
<evidence type="ECO:0008006" key="4">
    <source>
        <dbReference type="Google" id="ProtNLM"/>
    </source>
</evidence>
<dbReference type="AlphaFoldDB" id="A0A1I1TLD3"/>